<dbReference type="CDD" id="cd08493">
    <property type="entry name" value="PBP2_DppA_like"/>
    <property type="match status" value="1"/>
</dbReference>
<keyword evidence="4" id="KW-1185">Reference proteome</keyword>
<dbReference type="InterPro" id="IPR030678">
    <property type="entry name" value="Peptide/Ni-bd"/>
</dbReference>
<reference evidence="4" key="1">
    <citation type="submission" date="2018-05" db="EMBL/GenBank/DDBJ databases">
        <title>Complete genome sequence of Actinobacillus porcitonsillarum reference strain 9953L55 (CCUG 46996).</title>
        <authorList>
            <person name="Dona V."/>
            <person name="Perreten V."/>
        </authorList>
    </citation>
    <scope>NUCLEOTIDE SEQUENCE [LARGE SCALE GENOMIC DNA]</scope>
    <source>
        <strain evidence="4">9953L55</strain>
    </source>
</reference>
<dbReference type="PANTHER" id="PTHR30290:SF28">
    <property type="entry name" value="ABC TRANSPORTER PERIPLASMIC-BINDING PROTEIN SAPA-RELATED"/>
    <property type="match status" value="1"/>
</dbReference>
<dbReference type="Proteomes" id="UP000244920">
    <property type="component" value="Chromosome"/>
</dbReference>
<keyword evidence="1" id="KW-0732">Signal</keyword>
<evidence type="ECO:0000259" key="2">
    <source>
        <dbReference type="Pfam" id="PF00496"/>
    </source>
</evidence>
<name>A0A2U8FMR5_9PAST</name>
<dbReference type="GO" id="GO:0015833">
    <property type="term" value="P:peptide transport"/>
    <property type="evidence" value="ECO:0007669"/>
    <property type="project" value="TreeGrafter"/>
</dbReference>
<dbReference type="GO" id="GO:0043190">
    <property type="term" value="C:ATP-binding cassette (ABC) transporter complex"/>
    <property type="evidence" value="ECO:0007669"/>
    <property type="project" value="InterPro"/>
</dbReference>
<accession>A0A2U8FMR5</accession>
<evidence type="ECO:0000256" key="1">
    <source>
        <dbReference type="SAM" id="SignalP"/>
    </source>
</evidence>
<protein>
    <submittedName>
        <fullName evidence="3">ABC transporter substrate-binding protein</fullName>
    </submittedName>
</protein>
<evidence type="ECO:0000313" key="3">
    <source>
        <dbReference type="EMBL" id="AWI51716.1"/>
    </source>
</evidence>
<dbReference type="PANTHER" id="PTHR30290">
    <property type="entry name" value="PERIPLASMIC BINDING COMPONENT OF ABC TRANSPORTER"/>
    <property type="match status" value="1"/>
</dbReference>
<dbReference type="KEGG" id="apor:DDU33_09570"/>
<feature type="domain" description="Solute-binding protein family 5" evidence="2">
    <location>
        <begin position="81"/>
        <end position="473"/>
    </location>
</feature>
<dbReference type="RefSeq" id="WP_108924879.1">
    <property type="nucleotide sequence ID" value="NZ_CP029206.1"/>
</dbReference>
<sequence>MYSFHRQAVKFFAFFTCICLSIKIFAAPRIPSELYNQSLIYCTNGFGFSFNPQTADMGANMNVVTDQIYDKLFELEPSSNKLKPALAERYSISDDGKVITLYLRKNVAFHSTKWFTPTRKLNAEDVIFSLNRMMGLVGDLPALNRVSDDGSAFHQTQERAYRNKANLVHFPYFESIALKKKIARVSAVNNMTVKIELAEPDHALLSHLASQYAVILSKEYALQLNADENLSQLDTLPVGTGVYQLVSYTQNDYIRLQPNPHYWGKKAKVGNIVVDFSSDGTGRMAKFLNKECDIVAFPEPSQLTQVKPSQIVENDGANLAFIAFNMQRPAVQDLALRQQISKAIDRKRIADKLFFGSASAAEQILPKTLWQQAYSKGNFDVSFKPQRVQKPLVFWVVDEKRVFNLHPMKMAEMIKSALAQQGIEVQLKAVSRTYVIQQNDIGNADYDLILTGWLANNSDPNGFLAPILSCASQYDMTNLANWCRPIFDFWLNIAKLSKNVKVRDTMYQLMQSKIASEVPIIPIVNTKRLLLVNDRVDNVEVSPYGQVRLADLRLKINKQN</sequence>
<feature type="chain" id="PRO_5016009004" evidence="1">
    <location>
        <begin position="27"/>
        <end position="560"/>
    </location>
</feature>
<dbReference type="AlphaFoldDB" id="A0A2U8FMR5"/>
<dbReference type="InterPro" id="IPR039424">
    <property type="entry name" value="SBP_5"/>
</dbReference>
<dbReference type="GO" id="GO:1904680">
    <property type="term" value="F:peptide transmembrane transporter activity"/>
    <property type="evidence" value="ECO:0007669"/>
    <property type="project" value="TreeGrafter"/>
</dbReference>
<organism evidence="3 4">
    <name type="scientific">Actinobacillus porcitonsillarum</name>
    <dbReference type="NCBI Taxonomy" id="189834"/>
    <lineage>
        <taxon>Bacteria</taxon>
        <taxon>Pseudomonadati</taxon>
        <taxon>Pseudomonadota</taxon>
        <taxon>Gammaproteobacteria</taxon>
        <taxon>Pasteurellales</taxon>
        <taxon>Pasteurellaceae</taxon>
        <taxon>Actinobacillus</taxon>
    </lineage>
</organism>
<dbReference type="EMBL" id="CP029206">
    <property type="protein sequence ID" value="AWI51716.1"/>
    <property type="molecule type" value="Genomic_DNA"/>
</dbReference>
<feature type="signal peptide" evidence="1">
    <location>
        <begin position="1"/>
        <end position="26"/>
    </location>
</feature>
<dbReference type="PIRSF" id="PIRSF002741">
    <property type="entry name" value="MppA"/>
    <property type="match status" value="1"/>
</dbReference>
<dbReference type="Gene3D" id="3.10.105.10">
    <property type="entry name" value="Dipeptide-binding Protein, Domain 3"/>
    <property type="match status" value="1"/>
</dbReference>
<dbReference type="GO" id="GO:0030288">
    <property type="term" value="C:outer membrane-bounded periplasmic space"/>
    <property type="evidence" value="ECO:0007669"/>
    <property type="project" value="UniProtKB-ARBA"/>
</dbReference>
<dbReference type="Pfam" id="PF00496">
    <property type="entry name" value="SBP_bac_5"/>
    <property type="match status" value="1"/>
</dbReference>
<dbReference type="InterPro" id="IPR000914">
    <property type="entry name" value="SBP_5_dom"/>
</dbReference>
<proteinExistence type="predicted"/>
<evidence type="ECO:0000313" key="4">
    <source>
        <dbReference type="Proteomes" id="UP000244920"/>
    </source>
</evidence>
<dbReference type="Gene3D" id="3.90.76.10">
    <property type="entry name" value="Dipeptide-binding Protein, Domain 1"/>
    <property type="match status" value="1"/>
</dbReference>
<gene>
    <name evidence="3" type="ORF">DDU33_09570</name>
</gene>
<dbReference type="Gene3D" id="3.40.190.10">
    <property type="entry name" value="Periplasmic binding protein-like II"/>
    <property type="match status" value="1"/>
</dbReference>
<dbReference type="SUPFAM" id="SSF53850">
    <property type="entry name" value="Periplasmic binding protein-like II"/>
    <property type="match status" value="1"/>
</dbReference>